<dbReference type="GO" id="GO:0003887">
    <property type="term" value="F:DNA-directed DNA polymerase activity"/>
    <property type="evidence" value="ECO:0007669"/>
    <property type="project" value="TreeGrafter"/>
</dbReference>
<sequence>MAPPKAGSSKGTGKSSGLTQTRLDFKAGRGSFTTKPEEKSDKTSRIASTAASRSRSASREQELLVPEDQPSRGFRPATKKRKLDVDEGTTASRSVNVSPGSAGTPKEDDPPALAARPRLNVLDKKYLKQYSQSRKEMGNLQPIHQEGMNRIHHILRIFDLSYQYGPCVGVTRLERWERAHALGLNPPIEVKDILMTQEGQTDDSYRQNVFHDYEV</sequence>
<dbReference type="GO" id="GO:0000731">
    <property type="term" value="P:DNA synthesis involved in DNA repair"/>
    <property type="evidence" value="ECO:0007669"/>
    <property type="project" value="InterPro"/>
</dbReference>
<dbReference type="GO" id="GO:0006261">
    <property type="term" value="P:DNA-templated DNA replication"/>
    <property type="evidence" value="ECO:0007669"/>
    <property type="project" value="TreeGrafter"/>
</dbReference>
<dbReference type="OrthoDB" id="337486at2759"/>
<organism evidence="2 3">
    <name type="scientific">Cristinia sonorae</name>
    <dbReference type="NCBI Taxonomy" id="1940300"/>
    <lineage>
        <taxon>Eukaryota</taxon>
        <taxon>Fungi</taxon>
        <taxon>Dikarya</taxon>
        <taxon>Basidiomycota</taxon>
        <taxon>Agaricomycotina</taxon>
        <taxon>Agaricomycetes</taxon>
        <taxon>Agaricomycetidae</taxon>
        <taxon>Agaricales</taxon>
        <taxon>Pleurotineae</taxon>
        <taxon>Stephanosporaceae</taxon>
        <taxon>Cristinia</taxon>
    </lineage>
</organism>
<keyword evidence="3" id="KW-1185">Reference proteome</keyword>
<gene>
    <name evidence="2" type="ORF">BXZ70DRAFT_949623</name>
</gene>
<feature type="compositionally biased region" description="Basic and acidic residues" evidence="1">
    <location>
        <begin position="35"/>
        <end position="44"/>
    </location>
</feature>
<dbReference type="InterPro" id="IPR007218">
    <property type="entry name" value="DNA_pol_delta_4"/>
</dbReference>
<proteinExistence type="predicted"/>
<dbReference type="AlphaFoldDB" id="A0A8K0UI50"/>
<dbReference type="Proteomes" id="UP000813824">
    <property type="component" value="Unassembled WGS sequence"/>
</dbReference>
<name>A0A8K0UI50_9AGAR</name>
<dbReference type="Pfam" id="PF04081">
    <property type="entry name" value="DNA_pol_delta_4"/>
    <property type="match status" value="1"/>
</dbReference>
<evidence type="ECO:0000313" key="2">
    <source>
        <dbReference type="EMBL" id="KAH8093248.1"/>
    </source>
</evidence>
<protein>
    <submittedName>
        <fullName evidence="2">DNA polymerase delta, subunit 4-domain-containing protein</fullName>
    </submittedName>
</protein>
<feature type="compositionally biased region" description="Low complexity" evidence="1">
    <location>
        <begin position="45"/>
        <end position="55"/>
    </location>
</feature>
<reference evidence="2" key="1">
    <citation type="journal article" date="2021" name="New Phytol.">
        <title>Evolutionary innovations through gain and loss of genes in the ectomycorrhizal Boletales.</title>
        <authorList>
            <person name="Wu G."/>
            <person name="Miyauchi S."/>
            <person name="Morin E."/>
            <person name="Kuo A."/>
            <person name="Drula E."/>
            <person name="Varga T."/>
            <person name="Kohler A."/>
            <person name="Feng B."/>
            <person name="Cao Y."/>
            <person name="Lipzen A."/>
            <person name="Daum C."/>
            <person name="Hundley H."/>
            <person name="Pangilinan J."/>
            <person name="Johnson J."/>
            <person name="Barry K."/>
            <person name="LaButti K."/>
            <person name="Ng V."/>
            <person name="Ahrendt S."/>
            <person name="Min B."/>
            <person name="Choi I.G."/>
            <person name="Park H."/>
            <person name="Plett J.M."/>
            <person name="Magnuson J."/>
            <person name="Spatafora J.W."/>
            <person name="Nagy L.G."/>
            <person name="Henrissat B."/>
            <person name="Grigoriev I.V."/>
            <person name="Yang Z.L."/>
            <person name="Xu J."/>
            <person name="Martin F.M."/>
        </authorList>
    </citation>
    <scope>NUCLEOTIDE SEQUENCE</scope>
    <source>
        <strain evidence="2">KKN 215</strain>
    </source>
</reference>
<evidence type="ECO:0000313" key="3">
    <source>
        <dbReference type="Proteomes" id="UP000813824"/>
    </source>
</evidence>
<dbReference type="PANTHER" id="PTHR14303">
    <property type="entry name" value="DNA POLYMERASE DELTA SUBUNIT 4"/>
    <property type="match status" value="1"/>
</dbReference>
<dbReference type="PANTHER" id="PTHR14303:SF0">
    <property type="entry name" value="DNA POLYMERASE DELTA SUBUNIT 4"/>
    <property type="match status" value="1"/>
</dbReference>
<feature type="region of interest" description="Disordered" evidence="1">
    <location>
        <begin position="1"/>
        <end position="114"/>
    </location>
</feature>
<dbReference type="EMBL" id="JAEVFJ010000029">
    <property type="protein sequence ID" value="KAH8093248.1"/>
    <property type="molecule type" value="Genomic_DNA"/>
</dbReference>
<feature type="compositionally biased region" description="Low complexity" evidence="1">
    <location>
        <begin position="7"/>
        <end position="17"/>
    </location>
</feature>
<feature type="compositionally biased region" description="Polar residues" evidence="1">
    <location>
        <begin position="89"/>
        <end position="101"/>
    </location>
</feature>
<evidence type="ECO:0000256" key="1">
    <source>
        <dbReference type="SAM" id="MobiDB-lite"/>
    </source>
</evidence>
<accession>A0A8K0UI50</accession>
<comment type="caution">
    <text evidence="2">The sequence shown here is derived from an EMBL/GenBank/DDBJ whole genome shotgun (WGS) entry which is preliminary data.</text>
</comment>
<dbReference type="GO" id="GO:0043625">
    <property type="term" value="C:delta DNA polymerase complex"/>
    <property type="evidence" value="ECO:0007669"/>
    <property type="project" value="TreeGrafter"/>
</dbReference>